<feature type="region of interest" description="Disordered" evidence="1">
    <location>
        <begin position="48"/>
        <end position="114"/>
    </location>
</feature>
<proteinExistence type="predicted"/>
<accession>A0A1I7ZCY0</accession>
<feature type="compositionally biased region" description="Polar residues" evidence="1">
    <location>
        <begin position="68"/>
        <end position="100"/>
    </location>
</feature>
<dbReference type="WBParaSite" id="L893_g25279.t1">
    <property type="protein sequence ID" value="L893_g25279.t1"/>
    <property type="gene ID" value="L893_g25279"/>
</dbReference>
<dbReference type="Proteomes" id="UP000095287">
    <property type="component" value="Unplaced"/>
</dbReference>
<organism evidence="2 3">
    <name type="scientific">Steinernema glaseri</name>
    <dbReference type="NCBI Taxonomy" id="37863"/>
    <lineage>
        <taxon>Eukaryota</taxon>
        <taxon>Metazoa</taxon>
        <taxon>Ecdysozoa</taxon>
        <taxon>Nematoda</taxon>
        <taxon>Chromadorea</taxon>
        <taxon>Rhabditida</taxon>
        <taxon>Tylenchina</taxon>
        <taxon>Panagrolaimomorpha</taxon>
        <taxon>Strongyloidoidea</taxon>
        <taxon>Steinernematidae</taxon>
        <taxon>Steinernema</taxon>
    </lineage>
</organism>
<name>A0A1I7ZCY0_9BILA</name>
<keyword evidence="2" id="KW-1185">Reference proteome</keyword>
<dbReference type="AlphaFoldDB" id="A0A1I7ZCY0"/>
<evidence type="ECO:0000256" key="1">
    <source>
        <dbReference type="SAM" id="MobiDB-lite"/>
    </source>
</evidence>
<feature type="compositionally biased region" description="Low complexity" evidence="1">
    <location>
        <begin position="54"/>
        <end position="67"/>
    </location>
</feature>
<protein>
    <submittedName>
        <fullName evidence="3">RNA polymerase II degradation factor 1</fullName>
    </submittedName>
</protein>
<sequence>MLYAQQYAAYQQYLHQQQQYYQQYPEAYQQQQQHYAAYYNQYGVPQQSYAHALPQQPQDHQPPHGQQSYVANPNFTLVPSPTSAFSPPTKTTATNPIYTEQQAAYPPQQPQPPQ</sequence>
<evidence type="ECO:0000313" key="2">
    <source>
        <dbReference type="Proteomes" id="UP000095287"/>
    </source>
</evidence>
<evidence type="ECO:0000313" key="3">
    <source>
        <dbReference type="WBParaSite" id="L893_g25279.t1"/>
    </source>
</evidence>
<reference evidence="3" key="1">
    <citation type="submission" date="2016-11" db="UniProtKB">
        <authorList>
            <consortium name="WormBaseParasite"/>
        </authorList>
    </citation>
    <scope>IDENTIFICATION</scope>
</reference>